<dbReference type="EMBL" id="KN838665">
    <property type="protein sequence ID" value="KIJ98635.1"/>
    <property type="molecule type" value="Genomic_DNA"/>
</dbReference>
<evidence type="ECO:0000313" key="1">
    <source>
        <dbReference type="EMBL" id="KIJ98635.1"/>
    </source>
</evidence>
<gene>
    <name evidence="1" type="ORF">K443DRAFT_133377</name>
</gene>
<dbReference type="AlphaFoldDB" id="A0A0C9X0H3"/>
<reference evidence="1 2" key="1">
    <citation type="submission" date="2014-04" db="EMBL/GenBank/DDBJ databases">
        <authorList>
            <consortium name="DOE Joint Genome Institute"/>
            <person name="Kuo A."/>
            <person name="Kohler A."/>
            <person name="Nagy L.G."/>
            <person name="Floudas D."/>
            <person name="Copeland A."/>
            <person name="Barry K.W."/>
            <person name="Cichocki N."/>
            <person name="Veneault-Fourrey C."/>
            <person name="LaButti K."/>
            <person name="Lindquist E.A."/>
            <person name="Lipzen A."/>
            <person name="Lundell T."/>
            <person name="Morin E."/>
            <person name="Murat C."/>
            <person name="Sun H."/>
            <person name="Tunlid A."/>
            <person name="Henrissat B."/>
            <person name="Grigoriev I.V."/>
            <person name="Hibbett D.S."/>
            <person name="Martin F."/>
            <person name="Nordberg H.P."/>
            <person name="Cantor M.N."/>
            <person name="Hua S.X."/>
        </authorList>
    </citation>
    <scope>NUCLEOTIDE SEQUENCE [LARGE SCALE GENOMIC DNA]</scope>
    <source>
        <strain evidence="1 2">LaAM-08-1</strain>
    </source>
</reference>
<organism evidence="1 2">
    <name type="scientific">Laccaria amethystina LaAM-08-1</name>
    <dbReference type="NCBI Taxonomy" id="1095629"/>
    <lineage>
        <taxon>Eukaryota</taxon>
        <taxon>Fungi</taxon>
        <taxon>Dikarya</taxon>
        <taxon>Basidiomycota</taxon>
        <taxon>Agaricomycotina</taxon>
        <taxon>Agaricomycetes</taxon>
        <taxon>Agaricomycetidae</taxon>
        <taxon>Agaricales</taxon>
        <taxon>Agaricineae</taxon>
        <taxon>Hydnangiaceae</taxon>
        <taxon>Laccaria</taxon>
    </lineage>
</organism>
<dbReference type="OrthoDB" id="2917041at2759"/>
<dbReference type="HOGENOM" id="CLU_061607_1_0_1"/>
<keyword evidence="2" id="KW-1185">Reference proteome</keyword>
<evidence type="ECO:0000313" key="2">
    <source>
        <dbReference type="Proteomes" id="UP000054477"/>
    </source>
</evidence>
<dbReference type="STRING" id="1095629.A0A0C9X0H3"/>
<reference evidence="2" key="2">
    <citation type="submission" date="2015-01" db="EMBL/GenBank/DDBJ databases">
        <title>Evolutionary Origins and Diversification of the Mycorrhizal Mutualists.</title>
        <authorList>
            <consortium name="DOE Joint Genome Institute"/>
            <consortium name="Mycorrhizal Genomics Consortium"/>
            <person name="Kohler A."/>
            <person name="Kuo A."/>
            <person name="Nagy L.G."/>
            <person name="Floudas D."/>
            <person name="Copeland A."/>
            <person name="Barry K.W."/>
            <person name="Cichocki N."/>
            <person name="Veneault-Fourrey C."/>
            <person name="LaButti K."/>
            <person name="Lindquist E.A."/>
            <person name="Lipzen A."/>
            <person name="Lundell T."/>
            <person name="Morin E."/>
            <person name="Murat C."/>
            <person name="Riley R."/>
            <person name="Ohm R."/>
            <person name="Sun H."/>
            <person name="Tunlid A."/>
            <person name="Henrissat B."/>
            <person name="Grigoriev I.V."/>
            <person name="Hibbett D.S."/>
            <person name="Martin F."/>
        </authorList>
    </citation>
    <scope>NUCLEOTIDE SEQUENCE [LARGE SCALE GENOMIC DNA]</scope>
    <source>
        <strain evidence="2">LaAM-08-1</strain>
    </source>
</reference>
<dbReference type="Proteomes" id="UP000054477">
    <property type="component" value="Unassembled WGS sequence"/>
</dbReference>
<protein>
    <submittedName>
        <fullName evidence="1">Uncharacterized protein</fullName>
    </submittedName>
</protein>
<sequence>MLTPSKETLFEANLPIETSDAAKLFVTAIANITAAALMIQPTMSNELFLLTALCEAESWNVRAEASNILNEAYTERLWKVLQAKEEKQGKNKGIKLVGDGLAKLLSDDEFYELAQAKEKEVCEVSRQKEAQKEGQVAHDAAVEEWAVADKEQRDEWDTIQANNAKTKAAWDKWKAAVVKTKKKFTKSKLKLKPLLKAIPRPKLKDFLDSGGGVGVKEVPATVTTTDLINNHSMCWSPAHHV</sequence>
<accession>A0A0C9X0H3</accession>
<name>A0A0C9X0H3_9AGAR</name>
<proteinExistence type="predicted"/>